<dbReference type="EMBL" id="FPAA01000001">
    <property type="protein sequence ID" value="SFS35069.1"/>
    <property type="molecule type" value="Genomic_DNA"/>
</dbReference>
<feature type="active site" description="Schiff-base intermediate with substrate" evidence="9">
    <location>
        <position position="85"/>
    </location>
</feature>
<reference evidence="11" key="1">
    <citation type="submission" date="2016-10" db="EMBL/GenBank/DDBJ databases">
        <authorList>
            <person name="Varghese N."/>
            <person name="Submissions S."/>
        </authorList>
    </citation>
    <scope>NUCLEOTIDE SEQUENCE [LARGE SCALE GENOMIC DNA]</scope>
    <source>
        <strain evidence="11">DSM 45789</strain>
    </source>
</reference>
<dbReference type="GO" id="GO:0005737">
    <property type="term" value="C:cytoplasm"/>
    <property type="evidence" value="ECO:0007669"/>
    <property type="project" value="UniProtKB-SubCell"/>
</dbReference>
<evidence type="ECO:0000256" key="9">
    <source>
        <dbReference type="HAMAP-Rule" id="MF_00494"/>
    </source>
</evidence>
<dbReference type="CDD" id="cd00956">
    <property type="entry name" value="Transaldolase_FSA"/>
    <property type="match status" value="1"/>
</dbReference>
<evidence type="ECO:0000256" key="1">
    <source>
        <dbReference type="ARBA" id="ARBA00004496"/>
    </source>
</evidence>
<dbReference type="GO" id="GO:0016832">
    <property type="term" value="F:aldehyde-lyase activity"/>
    <property type="evidence" value="ECO:0007669"/>
    <property type="project" value="InterPro"/>
</dbReference>
<dbReference type="EC" id="2.2.1.2" evidence="9"/>
<keyword evidence="7 9" id="KW-0704">Schiff base</keyword>
<dbReference type="InterPro" id="IPR004731">
    <property type="entry name" value="Transaldolase_3B/F6P_aldolase"/>
</dbReference>
<dbReference type="InterPro" id="IPR022999">
    <property type="entry name" value="Transaldolase_3B"/>
</dbReference>
<dbReference type="RefSeq" id="WP_091832905.1">
    <property type="nucleotide sequence ID" value="NZ_FPAA01000001.1"/>
</dbReference>
<evidence type="ECO:0000256" key="5">
    <source>
        <dbReference type="ARBA" id="ARBA00022679"/>
    </source>
</evidence>
<name>A0A1I6P4I8_9BACL</name>
<dbReference type="PROSITE" id="PS00958">
    <property type="entry name" value="TRANSALDOLASE_2"/>
    <property type="match status" value="1"/>
</dbReference>
<dbReference type="InterPro" id="IPR013785">
    <property type="entry name" value="Aldolase_TIM"/>
</dbReference>
<comment type="catalytic activity">
    <reaction evidence="8 9">
        <text>D-sedoheptulose 7-phosphate + D-glyceraldehyde 3-phosphate = D-erythrose 4-phosphate + beta-D-fructose 6-phosphate</text>
        <dbReference type="Rhea" id="RHEA:17053"/>
        <dbReference type="ChEBI" id="CHEBI:16897"/>
        <dbReference type="ChEBI" id="CHEBI:57483"/>
        <dbReference type="ChEBI" id="CHEBI:57634"/>
        <dbReference type="ChEBI" id="CHEBI:59776"/>
        <dbReference type="EC" id="2.2.1.2"/>
    </reaction>
</comment>
<dbReference type="InterPro" id="IPR033919">
    <property type="entry name" value="TSA/FSA_arc/bac"/>
</dbReference>
<comment type="similarity">
    <text evidence="3 9">Belongs to the transaldolase family. Type 3B subfamily.</text>
</comment>
<keyword evidence="11" id="KW-1185">Reference proteome</keyword>
<dbReference type="InterPro" id="IPR001585">
    <property type="entry name" value="TAL/FSA"/>
</dbReference>
<keyword evidence="5 9" id="KW-0808">Transferase</keyword>
<dbReference type="AlphaFoldDB" id="A0A1I6P4I8"/>
<dbReference type="Gene3D" id="3.20.20.70">
    <property type="entry name" value="Aldolase class I"/>
    <property type="match status" value="1"/>
</dbReference>
<dbReference type="PANTHER" id="PTHR10683:SF36">
    <property type="entry name" value="TRANSALDOLASE"/>
    <property type="match status" value="1"/>
</dbReference>
<evidence type="ECO:0000256" key="4">
    <source>
        <dbReference type="ARBA" id="ARBA00022490"/>
    </source>
</evidence>
<dbReference type="Proteomes" id="UP000198660">
    <property type="component" value="Unassembled WGS sequence"/>
</dbReference>
<evidence type="ECO:0000256" key="7">
    <source>
        <dbReference type="ARBA" id="ARBA00023270"/>
    </source>
</evidence>
<dbReference type="GO" id="GO:0006098">
    <property type="term" value="P:pentose-phosphate shunt"/>
    <property type="evidence" value="ECO:0007669"/>
    <property type="project" value="UniProtKB-UniRule"/>
</dbReference>
<dbReference type="GO" id="GO:0005975">
    <property type="term" value="P:carbohydrate metabolic process"/>
    <property type="evidence" value="ECO:0007669"/>
    <property type="project" value="InterPro"/>
</dbReference>
<protein>
    <recommendedName>
        <fullName evidence="9">Probable transaldolase</fullName>
        <ecNumber evidence="9">2.2.1.2</ecNumber>
    </recommendedName>
</protein>
<dbReference type="SUPFAM" id="SSF51569">
    <property type="entry name" value="Aldolase"/>
    <property type="match status" value="1"/>
</dbReference>
<dbReference type="Pfam" id="PF00923">
    <property type="entry name" value="TAL_FSA"/>
    <property type="match status" value="1"/>
</dbReference>
<evidence type="ECO:0000313" key="11">
    <source>
        <dbReference type="Proteomes" id="UP000198660"/>
    </source>
</evidence>
<comment type="subcellular location">
    <subcellularLocation>
        <location evidence="1 9">Cytoplasm</location>
    </subcellularLocation>
</comment>
<evidence type="ECO:0000313" key="10">
    <source>
        <dbReference type="EMBL" id="SFS35069.1"/>
    </source>
</evidence>
<dbReference type="GO" id="GO:0004801">
    <property type="term" value="F:transaldolase activity"/>
    <property type="evidence" value="ECO:0007669"/>
    <property type="project" value="UniProtKB-UniRule"/>
</dbReference>
<organism evidence="10 11">
    <name type="scientific">Marininema halotolerans</name>
    <dbReference type="NCBI Taxonomy" id="1155944"/>
    <lineage>
        <taxon>Bacteria</taxon>
        <taxon>Bacillati</taxon>
        <taxon>Bacillota</taxon>
        <taxon>Bacilli</taxon>
        <taxon>Bacillales</taxon>
        <taxon>Thermoactinomycetaceae</taxon>
        <taxon>Marininema</taxon>
    </lineage>
</organism>
<evidence type="ECO:0000256" key="6">
    <source>
        <dbReference type="ARBA" id="ARBA00023126"/>
    </source>
</evidence>
<evidence type="ECO:0000256" key="2">
    <source>
        <dbReference type="ARBA" id="ARBA00004857"/>
    </source>
</evidence>
<evidence type="ECO:0000256" key="3">
    <source>
        <dbReference type="ARBA" id="ARBA00005740"/>
    </source>
</evidence>
<dbReference type="FunFam" id="3.20.20.70:FF:000018">
    <property type="entry name" value="Probable transaldolase"/>
    <property type="match status" value="1"/>
</dbReference>
<keyword evidence="6 9" id="KW-0570">Pentose shunt</keyword>
<dbReference type="PANTHER" id="PTHR10683">
    <property type="entry name" value="TRANSALDOLASE"/>
    <property type="match status" value="1"/>
</dbReference>
<proteinExistence type="inferred from homology"/>
<dbReference type="PROSITE" id="PS01054">
    <property type="entry name" value="TRANSALDOLASE_1"/>
    <property type="match status" value="1"/>
</dbReference>
<sequence>MKFFIDTADVEEIKKVHSWGLLSGVTTNPSLIAKSGREFTDVLNEICDIASDVESISAEVMSDDAEGMIKEAEPLVKISDKITIKVPMTIEGLKAVSHFAQHGIRTNVTLIFSANQALMAARAGASYVSPFLGRLDDISHDGVELVAQIARVFDLHGIDTQIIAASVRHPLHFTQSAEVGADIATLPYKVMEQMIKHPLTDQGITKFKEDWSKANQR</sequence>
<comment type="pathway">
    <text evidence="2 9">Carbohydrate degradation; pentose phosphate pathway; D-glyceraldehyde 3-phosphate and beta-D-fructose 6-phosphate from D-ribose 5-phosphate and D-xylulose 5-phosphate (non-oxidative stage): step 2/3.</text>
</comment>
<gene>
    <name evidence="9" type="primary">tal</name>
    <name evidence="10" type="ORF">SAMN05444972_101353</name>
</gene>
<dbReference type="InterPro" id="IPR018225">
    <property type="entry name" value="Transaldolase_AS"/>
</dbReference>
<dbReference type="NCBIfam" id="TIGR00875">
    <property type="entry name" value="fsa_talC_mipB"/>
    <property type="match status" value="1"/>
</dbReference>
<evidence type="ECO:0000256" key="8">
    <source>
        <dbReference type="ARBA" id="ARBA00048810"/>
    </source>
</evidence>
<comment type="function">
    <text evidence="9">Transaldolase is important for the balance of metabolites in the pentose-phosphate pathway.</text>
</comment>
<keyword evidence="4 9" id="KW-0963">Cytoplasm</keyword>
<accession>A0A1I6P4I8</accession>
<dbReference type="OrthoDB" id="9807051at2"/>
<dbReference type="HAMAP" id="MF_00494">
    <property type="entry name" value="Transaldolase_3b"/>
    <property type="match status" value="1"/>
</dbReference>
<dbReference type="UniPathway" id="UPA00115">
    <property type="reaction ID" value="UER00414"/>
</dbReference>